<protein>
    <submittedName>
        <fullName evidence="4">Peptidase_M10 domain-containing protein</fullName>
    </submittedName>
</protein>
<evidence type="ECO:0000313" key="4">
    <source>
        <dbReference type="WBParaSite" id="SBAD_0000047201-mRNA-1"/>
    </source>
</evidence>
<dbReference type="WBParaSite" id="SBAD_0000047201-mRNA-1">
    <property type="protein sequence ID" value="SBAD_0000047201-mRNA-1"/>
    <property type="gene ID" value="SBAD_0000047201"/>
</dbReference>
<dbReference type="EMBL" id="UZAM01001156">
    <property type="protein sequence ID" value="VDO83661.1"/>
    <property type="molecule type" value="Genomic_DNA"/>
</dbReference>
<reference evidence="2 3" key="2">
    <citation type="submission" date="2018-11" db="EMBL/GenBank/DDBJ databases">
        <authorList>
            <consortium name="Pathogen Informatics"/>
        </authorList>
    </citation>
    <scope>NUCLEOTIDE SEQUENCE [LARGE SCALE GENOMIC DNA]</scope>
</reference>
<evidence type="ECO:0000256" key="1">
    <source>
        <dbReference type="SAM" id="Phobius"/>
    </source>
</evidence>
<name>A0A183IA07_9BILA</name>
<gene>
    <name evidence="2" type="ORF">SBAD_LOCUS451</name>
</gene>
<proteinExistence type="predicted"/>
<dbReference type="OrthoDB" id="277235at2759"/>
<dbReference type="Proteomes" id="UP000270296">
    <property type="component" value="Unassembled WGS sequence"/>
</dbReference>
<feature type="transmembrane region" description="Helical" evidence="1">
    <location>
        <begin position="20"/>
        <end position="40"/>
    </location>
</feature>
<keyword evidence="3" id="KW-1185">Reference proteome</keyword>
<keyword evidence="1" id="KW-0812">Transmembrane</keyword>
<reference evidence="4" key="1">
    <citation type="submission" date="2016-06" db="UniProtKB">
        <authorList>
            <consortium name="WormBaseParasite"/>
        </authorList>
    </citation>
    <scope>IDENTIFICATION</scope>
</reference>
<keyword evidence="1" id="KW-1133">Transmembrane helix</keyword>
<organism evidence="4">
    <name type="scientific">Soboliphyme baturini</name>
    <dbReference type="NCBI Taxonomy" id="241478"/>
    <lineage>
        <taxon>Eukaryota</taxon>
        <taxon>Metazoa</taxon>
        <taxon>Ecdysozoa</taxon>
        <taxon>Nematoda</taxon>
        <taxon>Enoplea</taxon>
        <taxon>Dorylaimia</taxon>
        <taxon>Dioctophymatida</taxon>
        <taxon>Dioctophymatoidea</taxon>
        <taxon>Soboliphymatidae</taxon>
        <taxon>Soboliphyme</taxon>
    </lineage>
</organism>
<dbReference type="AlphaFoldDB" id="A0A183IA07"/>
<evidence type="ECO:0000313" key="2">
    <source>
        <dbReference type="EMBL" id="VDO83661.1"/>
    </source>
</evidence>
<keyword evidence="1" id="KW-0472">Membrane</keyword>
<sequence length="115" mass="12834">MVCQNTLFAVWKFDSNASANFSKVSALAFATALAAALRAWTYRMRWSIAPGVLSRHKLESFEGKSVADAVTMSLMKFGKNQSVHGNLNFKVRPGVFLSAYVHPRPEYKDYLVLNS</sequence>
<accession>A0A183IA07</accession>
<evidence type="ECO:0000313" key="3">
    <source>
        <dbReference type="Proteomes" id="UP000270296"/>
    </source>
</evidence>